<dbReference type="PROSITE" id="PS50846">
    <property type="entry name" value="HMA_2"/>
    <property type="match status" value="2"/>
</dbReference>
<evidence type="ECO:0000313" key="5">
    <source>
        <dbReference type="EMBL" id="EKD24689.1"/>
    </source>
</evidence>
<accession>K1YH79</accession>
<comment type="caution">
    <text evidence="5">The sequence shown here is derived from an EMBL/GenBank/DDBJ whole genome shotgun (WGS) entry which is preliminary data.</text>
</comment>
<dbReference type="EMBL" id="AMFJ01036177">
    <property type="protein sequence ID" value="EKD24689.1"/>
    <property type="molecule type" value="Genomic_DNA"/>
</dbReference>
<dbReference type="Gene3D" id="3.30.70.100">
    <property type="match status" value="2"/>
</dbReference>
<keyword evidence="3" id="KW-0812">Transmembrane</keyword>
<feature type="transmembrane region" description="Helical" evidence="3">
    <location>
        <begin position="223"/>
        <end position="247"/>
    </location>
</feature>
<dbReference type="SUPFAM" id="SSF55008">
    <property type="entry name" value="HMA, heavy metal-associated domain"/>
    <property type="match status" value="2"/>
</dbReference>
<sequence>MTKLLLSMPDIHCKSCEKLILASLNGVSWIKSITVSLEKKEVEVSYDEKKTDKIKIAKLISEWTGYSVTEKWKQISEAIPVQTSTPDEHCEMPVEKPIDTNSKMVSIDIEWMHCSSCALLIEKSLKKTPGVLQASVNFSSAQAMVKVDPTDVSEKDLIQAVKNAGYEWSIVDQKHAINETEKRNHETQHRWKKLKRAAILSAPMILFMLYDFLPGVLPGGSLIMPRTAIISLILSIPIQFIIGADFYKWTWSALKMKT</sequence>
<organism evidence="5">
    <name type="scientific">uncultured bacterium</name>
    <name type="common">gcode 4</name>
    <dbReference type="NCBI Taxonomy" id="1234023"/>
    <lineage>
        <taxon>Bacteria</taxon>
        <taxon>environmental samples</taxon>
    </lineage>
</organism>
<dbReference type="Pfam" id="PF00403">
    <property type="entry name" value="HMA"/>
    <property type="match status" value="2"/>
</dbReference>
<gene>
    <name evidence="5" type="ORF">ACD_80C00170G0003</name>
</gene>
<dbReference type="PANTHER" id="PTHR43520:SF8">
    <property type="entry name" value="P-TYPE CU(+) TRANSPORTER"/>
    <property type="match status" value="1"/>
</dbReference>
<evidence type="ECO:0000256" key="2">
    <source>
        <dbReference type="ARBA" id="ARBA00022967"/>
    </source>
</evidence>
<dbReference type="FunFam" id="3.30.70.100:FF:000005">
    <property type="entry name" value="Copper-exporting P-type ATPase A"/>
    <property type="match status" value="1"/>
</dbReference>
<name>K1YH79_9BACT</name>
<keyword evidence="2" id="KW-1278">Translocase</keyword>
<keyword evidence="3" id="KW-0472">Membrane</keyword>
<dbReference type="InterPro" id="IPR017969">
    <property type="entry name" value="Heavy-metal-associated_CS"/>
</dbReference>
<dbReference type="InterPro" id="IPR036163">
    <property type="entry name" value="HMA_dom_sf"/>
</dbReference>
<feature type="domain" description="HMA" evidence="4">
    <location>
        <begin position="103"/>
        <end position="169"/>
    </location>
</feature>
<keyword evidence="3" id="KW-1133">Transmembrane helix</keyword>
<feature type="domain" description="HMA" evidence="4">
    <location>
        <begin position="2"/>
        <end position="69"/>
    </location>
</feature>
<dbReference type="GO" id="GO:0055070">
    <property type="term" value="P:copper ion homeostasis"/>
    <property type="evidence" value="ECO:0007669"/>
    <property type="project" value="TreeGrafter"/>
</dbReference>
<reference evidence="5" key="1">
    <citation type="journal article" date="2012" name="Science">
        <title>Fermentation, hydrogen, and sulfur metabolism in multiple uncultivated bacterial phyla.</title>
        <authorList>
            <person name="Wrighton K.C."/>
            <person name="Thomas B.C."/>
            <person name="Sharon I."/>
            <person name="Miller C.S."/>
            <person name="Castelle C.J."/>
            <person name="VerBerkmoes N.C."/>
            <person name="Wilkins M.J."/>
            <person name="Hettich R.L."/>
            <person name="Lipton M.S."/>
            <person name="Williams K.H."/>
            <person name="Long P.E."/>
            <person name="Banfield J.F."/>
        </authorList>
    </citation>
    <scope>NUCLEOTIDE SEQUENCE [LARGE SCALE GENOMIC DNA]</scope>
</reference>
<proteinExistence type="predicted"/>
<dbReference type="GO" id="GO:0016020">
    <property type="term" value="C:membrane"/>
    <property type="evidence" value="ECO:0007669"/>
    <property type="project" value="TreeGrafter"/>
</dbReference>
<keyword evidence="1" id="KW-0479">Metal-binding</keyword>
<evidence type="ECO:0000259" key="4">
    <source>
        <dbReference type="PROSITE" id="PS50846"/>
    </source>
</evidence>
<feature type="non-terminal residue" evidence="5">
    <location>
        <position position="258"/>
    </location>
</feature>
<protein>
    <recommendedName>
        <fullName evidence="4">HMA domain-containing protein</fullName>
    </recommendedName>
</protein>
<dbReference type="InterPro" id="IPR006121">
    <property type="entry name" value="HMA_dom"/>
</dbReference>
<dbReference type="PROSITE" id="PS01047">
    <property type="entry name" value="HMA_1"/>
    <property type="match status" value="1"/>
</dbReference>
<evidence type="ECO:0000256" key="1">
    <source>
        <dbReference type="ARBA" id="ARBA00022723"/>
    </source>
</evidence>
<dbReference type="AlphaFoldDB" id="K1YH79"/>
<dbReference type="GO" id="GO:0043682">
    <property type="term" value="F:P-type divalent copper transporter activity"/>
    <property type="evidence" value="ECO:0007669"/>
    <property type="project" value="TreeGrafter"/>
</dbReference>
<feature type="transmembrane region" description="Helical" evidence="3">
    <location>
        <begin position="197"/>
        <end position="217"/>
    </location>
</feature>
<dbReference type="PANTHER" id="PTHR43520">
    <property type="entry name" value="ATP7, ISOFORM B"/>
    <property type="match status" value="1"/>
</dbReference>
<evidence type="ECO:0000256" key="3">
    <source>
        <dbReference type="SAM" id="Phobius"/>
    </source>
</evidence>
<dbReference type="CDD" id="cd00371">
    <property type="entry name" value="HMA"/>
    <property type="match status" value="2"/>
</dbReference>
<dbReference type="GO" id="GO:0005507">
    <property type="term" value="F:copper ion binding"/>
    <property type="evidence" value="ECO:0007669"/>
    <property type="project" value="TreeGrafter"/>
</dbReference>